<feature type="chain" id="PRO_5038555493" evidence="2">
    <location>
        <begin position="22"/>
        <end position="412"/>
    </location>
</feature>
<dbReference type="Pfam" id="PF07995">
    <property type="entry name" value="GSDH"/>
    <property type="match status" value="1"/>
</dbReference>
<dbReference type="InterPro" id="IPR011041">
    <property type="entry name" value="Quinoprot_gluc/sorb_DH_b-prop"/>
</dbReference>
<reference evidence="4 5" key="1">
    <citation type="submission" date="2019-07" db="EMBL/GenBank/DDBJ databases">
        <title>Microlunatus dokdonensis sp. nov. isolated from the rhizospheric soil of the wild plant Elymus tsukushiensis.</title>
        <authorList>
            <person name="Ghim S.-Y."/>
            <person name="Hwang Y.-J."/>
            <person name="Son J.-S."/>
            <person name="Shin J.-H."/>
        </authorList>
    </citation>
    <scope>NUCLEOTIDE SEQUENCE [LARGE SCALE GENOMIC DNA]</scope>
    <source>
        <strain evidence="4 5">KUDC0627</strain>
    </source>
</reference>
<dbReference type="InterPro" id="IPR012938">
    <property type="entry name" value="Glc/Sorbosone_DH"/>
</dbReference>
<evidence type="ECO:0000256" key="1">
    <source>
        <dbReference type="SAM" id="MobiDB-lite"/>
    </source>
</evidence>
<dbReference type="SUPFAM" id="SSF50952">
    <property type="entry name" value="Soluble quinoprotein glucose dehydrogenase"/>
    <property type="match status" value="1"/>
</dbReference>
<gene>
    <name evidence="4" type="ORF">FOE78_21325</name>
</gene>
<dbReference type="InterPro" id="IPR011042">
    <property type="entry name" value="6-blade_b-propeller_TolB-like"/>
</dbReference>
<name>A0A516Q3Z8_9ACTN</name>
<dbReference type="PANTHER" id="PTHR19328">
    <property type="entry name" value="HEDGEHOG-INTERACTING PROTEIN"/>
    <property type="match status" value="1"/>
</dbReference>
<dbReference type="Proteomes" id="UP000319263">
    <property type="component" value="Chromosome"/>
</dbReference>
<dbReference type="PROSITE" id="PS51257">
    <property type="entry name" value="PROKAR_LIPOPROTEIN"/>
    <property type="match status" value="1"/>
</dbReference>
<dbReference type="OrthoDB" id="9770043at2"/>
<keyword evidence="2" id="KW-0732">Signal</keyword>
<proteinExistence type="predicted"/>
<evidence type="ECO:0000256" key="2">
    <source>
        <dbReference type="SAM" id="SignalP"/>
    </source>
</evidence>
<evidence type="ECO:0000313" key="5">
    <source>
        <dbReference type="Proteomes" id="UP000319263"/>
    </source>
</evidence>
<evidence type="ECO:0000313" key="4">
    <source>
        <dbReference type="EMBL" id="QDP98102.1"/>
    </source>
</evidence>
<dbReference type="PANTHER" id="PTHR19328:SF13">
    <property type="entry name" value="HIPL1 PROTEIN"/>
    <property type="match status" value="1"/>
</dbReference>
<sequence length="412" mass="42660">MPRTRLAAAAAIILVAAAAGACSGAPAASSSTSPSAAASSPADTSGPPTSTASAGASAPTSSSPSVSSPSATASAGAAHGSVKVDRQIADDLNVPWGLALLPGGDLLVTSRDTRQITRIDLSTGKKTLLGTVDQAVSNGNSGGEGGLLGIAISPDFAHDHRLYLYYSTANDNRIGWLTYRPDATAGHQLSAPQVILKGIPHGLHHNGGRIAFGPDGMLYASTGEAGDPPLAQDKNSLGGKILRMTPEGKPAKGNPIAGSVMWSYGHRNVQGLAWDPAGRLWASEFGDRTADELNLIKPDHNYGWPATQGKTSNPKYTSPVAQWGTEVDSPSGIAYAAGSIWMAALKGERLWRIPLNGTKVVAESQDFLVGTYGRLRSVIALDDHTLLITTSNTDHRAGPRPGDDRILELTVR</sequence>
<feature type="domain" description="Glucose/Sorbosone dehydrogenase" evidence="3">
    <location>
        <begin position="92"/>
        <end position="394"/>
    </location>
</feature>
<dbReference type="EMBL" id="CP041692">
    <property type="protein sequence ID" value="QDP98102.1"/>
    <property type="molecule type" value="Genomic_DNA"/>
</dbReference>
<feature type="region of interest" description="Disordered" evidence="1">
    <location>
        <begin position="24"/>
        <end position="74"/>
    </location>
</feature>
<evidence type="ECO:0000259" key="3">
    <source>
        <dbReference type="Pfam" id="PF07995"/>
    </source>
</evidence>
<feature type="signal peptide" evidence="2">
    <location>
        <begin position="1"/>
        <end position="21"/>
    </location>
</feature>
<dbReference type="Gene3D" id="2.120.10.30">
    <property type="entry name" value="TolB, C-terminal domain"/>
    <property type="match status" value="1"/>
</dbReference>
<protein>
    <submittedName>
        <fullName evidence="4">PQQ-dependent sugar dehydrogenase</fullName>
    </submittedName>
</protein>
<accession>A0A516Q3Z8</accession>
<dbReference type="AlphaFoldDB" id="A0A516Q3Z8"/>
<organism evidence="4 5">
    <name type="scientific">Microlunatus elymi</name>
    <dbReference type="NCBI Taxonomy" id="2596828"/>
    <lineage>
        <taxon>Bacteria</taxon>
        <taxon>Bacillati</taxon>
        <taxon>Actinomycetota</taxon>
        <taxon>Actinomycetes</taxon>
        <taxon>Propionibacteriales</taxon>
        <taxon>Propionibacteriaceae</taxon>
        <taxon>Microlunatus</taxon>
    </lineage>
</organism>
<keyword evidence="5" id="KW-1185">Reference proteome</keyword>
<dbReference type="KEGG" id="mik:FOE78_21325"/>